<feature type="transmembrane region" description="Helical" evidence="2">
    <location>
        <begin position="88"/>
        <end position="107"/>
    </location>
</feature>
<feature type="transmembrane region" description="Helical" evidence="2">
    <location>
        <begin position="310"/>
        <end position="330"/>
    </location>
</feature>
<feature type="transmembrane region" description="Helical" evidence="2">
    <location>
        <begin position="211"/>
        <end position="232"/>
    </location>
</feature>
<dbReference type="OrthoDB" id="1411407at2"/>
<protein>
    <recommendedName>
        <fullName evidence="5">Mechanosensitive ion channel</fullName>
    </recommendedName>
</protein>
<dbReference type="RefSeq" id="WP_009545564.1">
    <property type="nucleotide sequence ID" value="NC_010546.1"/>
</dbReference>
<keyword evidence="2" id="KW-0472">Membrane</keyword>
<keyword evidence="2" id="KW-1133">Transmembrane helix</keyword>
<dbReference type="NCBIfam" id="NF033912">
    <property type="entry name" value="msc"/>
    <property type="match status" value="1"/>
</dbReference>
<feature type="transmembrane region" description="Helical" evidence="2">
    <location>
        <begin position="29"/>
        <end position="48"/>
    </location>
</feature>
<evidence type="ECO:0000256" key="2">
    <source>
        <dbReference type="SAM" id="Phobius"/>
    </source>
</evidence>
<accession>B1WYT2</accession>
<feature type="transmembrane region" description="Helical" evidence="2">
    <location>
        <begin position="472"/>
        <end position="490"/>
    </location>
</feature>
<feature type="transmembrane region" description="Helical" evidence="2">
    <location>
        <begin position="502"/>
        <end position="522"/>
    </location>
</feature>
<gene>
    <name evidence="3" type="ordered locus">cce_1749</name>
</gene>
<dbReference type="InterPro" id="IPR008910">
    <property type="entry name" value="MSC_TM_helix"/>
</dbReference>
<evidence type="ECO:0000256" key="1">
    <source>
        <dbReference type="SAM" id="MobiDB-lite"/>
    </source>
</evidence>
<dbReference type="InterPro" id="IPR045275">
    <property type="entry name" value="MscS_archaea/bacteria_type"/>
</dbReference>
<dbReference type="Proteomes" id="UP000001203">
    <property type="component" value="Chromosome circular"/>
</dbReference>
<dbReference type="Pfam" id="PF05552">
    <property type="entry name" value="MS_channel_1st_1"/>
    <property type="match status" value="4"/>
</dbReference>
<sequence>MTTLTRWFLAQETPIVDPSLLNQLFSDGWTLLQGLIILLVGWIIASIVRGVVKKVLQSTEIDNQIAAWIAGDDSSGSSIPIEKWLSDFAYWLIILFAVVAFLNTLQLEAVYQPLNALLEEITSFLPKLLGAGILVAIAWILATLSKTLITRLLGTFNLEQRLGGDTEEISVSQTIGNAVYWLVILLFLPSILSTLSLEGTLAPVQGLLDQILAIIPNILAAVIIAAVGWVVAKIVQRVVSSLLATTPINQVGEKFGLSSDPTGNSLSNIIGTVVNVLILIPVAITALDALQIQAISEPATEMLNQVLNLLPKLFAATVVLGLAYVGGQYLSDMVTNVLRSVGFNNIFQWLGIAQTTKTPPTPTTPTPTSTTEVPTSVPPATSTDTTPISTAKTPTRTPSEIAGIVVLVVVMLLASLTAVDILEIEALRAVVGVLLAIAGQVLVGLAVLALGLYLANLCFNLITNSGTRQAKFLGHTARISILIFVVAMALQQMGIAPNIVNLAFGLLVGGIAAAIALAFGLGGREVAGEQLREWLNNIKQN</sequence>
<feature type="transmembrane region" description="Helical" evidence="2">
    <location>
        <begin position="128"/>
        <end position="149"/>
    </location>
</feature>
<dbReference type="GO" id="GO:0008381">
    <property type="term" value="F:mechanosensitive monoatomic ion channel activity"/>
    <property type="evidence" value="ECO:0007669"/>
    <property type="project" value="InterPro"/>
</dbReference>
<reference evidence="3 4" key="1">
    <citation type="journal article" date="2008" name="Proc. Natl. Acad. Sci. U.S.A.">
        <title>The genome of Cyanothece 51142, a unicellular diazotrophic cyanobacterium important in the marine nitrogen cycle.</title>
        <authorList>
            <person name="Welsh E.A."/>
            <person name="Liberton M."/>
            <person name="Stoeckel J."/>
            <person name="Loh T."/>
            <person name="Elvitigala T."/>
            <person name="Wang C."/>
            <person name="Wollam A."/>
            <person name="Fulton R.S."/>
            <person name="Clifton S.W."/>
            <person name="Jacobs J.M."/>
            <person name="Aurora R."/>
            <person name="Ghosh B.K."/>
            <person name="Sherman L.A."/>
            <person name="Smith R.D."/>
            <person name="Wilson R.K."/>
            <person name="Pakrasi H.B."/>
        </authorList>
    </citation>
    <scope>NUCLEOTIDE SEQUENCE [LARGE SCALE GENOMIC DNA]</scope>
    <source>
        <strain evidence="4">ATCC 51142 / BH68</strain>
    </source>
</reference>
<feature type="region of interest" description="Disordered" evidence="1">
    <location>
        <begin position="357"/>
        <end position="394"/>
    </location>
</feature>
<feature type="transmembrane region" description="Helical" evidence="2">
    <location>
        <begin position="401"/>
        <end position="422"/>
    </location>
</feature>
<feature type="transmembrane region" description="Helical" evidence="2">
    <location>
        <begin position="429"/>
        <end position="452"/>
    </location>
</feature>
<keyword evidence="4" id="KW-1185">Reference proteome</keyword>
<evidence type="ECO:0000313" key="4">
    <source>
        <dbReference type="Proteomes" id="UP000001203"/>
    </source>
</evidence>
<dbReference type="eggNOG" id="COG4447">
    <property type="taxonomic scope" value="Bacteria"/>
</dbReference>
<dbReference type="KEGG" id="cyt:cce_1749"/>
<organism evidence="3 4">
    <name type="scientific">Crocosphaera subtropica (strain ATCC 51142 / BH68)</name>
    <name type="common">Cyanothece sp. (strain ATCC 51142)</name>
    <dbReference type="NCBI Taxonomy" id="43989"/>
    <lineage>
        <taxon>Bacteria</taxon>
        <taxon>Bacillati</taxon>
        <taxon>Cyanobacteriota</taxon>
        <taxon>Cyanophyceae</taxon>
        <taxon>Oscillatoriophycideae</taxon>
        <taxon>Chroococcales</taxon>
        <taxon>Aphanothecaceae</taxon>
        <taxon>Crocosphaera</taxon>
        <taxon>Crocosphaera subtropica</taxon>
    </lineage>
</organism>
<keyword evidence="2" id="KW-0812">Transmembrane</keyword>
<dbReference type="EMBL" id="CP000806">
    <property type="protein sequence ID" value="ACB51099.1"/>
    <property type="molecule type" value="Genomic_DNA"/>
</dbReference>
<dbReference type="AlphaFoldDB" id="B1WYT2"/>
<dbReference type="eggNOG" id="COG0668">
    <property type="taxonomic scope" value="Bacteria"/>
</dbReference>
<dbReference type="PANTHER" id="PTHR30221">
    <property type="entry name" value="SMALL-CONDUCTANCE MECHANOSENSITIVE CHANNEL"/>
    <property type="match status" value="1"/>
</dbReference>
<dbReference type="Gene3D" id="1.10.287.1260">
    <property type="match status" value="2"/>
</dbReference>
<name>B1WYT2_CROS5</name>
<evidence type="ECO:0000313" key="3">
    <source>
        <dbReference type="EMBL" id="ACB51099.1"/>
    </source>
</evidence>
<dbReference type="STRING" id="43989.cce_1749"/>
<dbReference type="HOGENOM" id="CLU_035789_1_0_3"/>
<proteinExistence type="predicted"/>
<feature type="transmembrane region" description="Helical" evidence="2">
    <location>
        <begin position="269"/>
        <end position="290"/>
    </location>
</feature>
<feature type="transmembrane region" description="Helical" evidence="2">
    <location>
        <begin position="178"/>
        <end position="199"/>
    </location>
</feature>
<evidence type="ECO:0008006" key="5">
    <source>
        <dbReference type="Google" id="ProtNLM"/>
    </source>
</evidence>
<dbReference type="PANTHER" id="PTHR30221:SF1">
    <property type="entry name" value="SMALL-CONDUCTANCE MECHANOSENSITIVE CHANNEL"/>
    <property type="match status" value="1"/>
</dbReference>
<feature type="compositionally biased region" description="Low complexity" evidence="1">
    <location>
        <begin position="366"/>
        <end position="387"/>
    </location>
</feature>